<feature type="compositionally biased region" description="Pro residues" evidence="1">
    <location>
        <begin position="26"/>
        <end position="41"/>
    </location>
</feature>
<evidence type="ECO:0000256" key="1">
    <source>
        <dbReference type="SAM" id="MobiDB-lite"/>
    </source>
</evidence>
<dbReference type="AlphaFoldDB" id="A0A182IQ99"/>
<name>A0A182IQ99_ANOAO</name>
<organism evidence="2">
    <name type="scientific">Anopheles atroparvus</name>
    <name type="common">European mosquito</name>
    <dbReference type="NCBI Taxonomy" id="41427"/>
    <lineage>
        <taxon>Eukaryota</taxon>
        <taxon>Metazoa</taxon>
        <taxon>Ecdysozoa</taxon>
        <taxon>Arthropoda</taxon>
        <taxon>Hexapoda</taxon>
        <taxon>Insecta</taxon>
        <taxon>Pterygota</taxon>
        <taxon>Neoptera</taxon>
        <taxon>Endopterygota</taxon>
        <taxon>Diptera</taxon>
        <taxon>Nematocera</taxon>
        <taxon>Culicoidea</taxon>
        <taxon>Culicidae</taxon>
        <taxon>Anophelinae</taxon>
        <taxon>Anopheles</taxon>
    </lineage>
</organism>
<dbReference type="EnsemblMetazoa" id="AATE003422-RA">
    <property type="protein sequence ID" value="AATE003422-PA.1"/>
    <property type="gene ID" value="AATE003422"/>
</dbReference>
<feature type="region of interest" description="Disordered" evidence="1">
    <location>
        <begin position="20"/>
        <end position="83"/>
    </location>
</feature>
<sequence length="155" mass="17768">MVPGGGKRPVDIAPAAPPAADVLVTPPVPVVPPAVPTPPAAPTKKSNRVTPEARNYNESNDNVMQRNFSSGRRTGREREEPQTIPTFFFARRLHVARPEQSESVTWWQVVALLQQPRRPGSRRQLRLLRQRLRRLRSALRRLVLPWALLRRRWRL</sequence>
<dbReference type="VEuPathDB" id="VectorBase:AATE003422"/>
<proteinExistence type="predicted"/>
<reference evidence="2" key="1">
    <citation type="submission" date="2022-08" db="UniProtKB">
        <authorList>
            <consortium name="EnsemblMetazoa"/>
        </authorList>
    </citation>
    <scope>IDENTIFICATION</scope>
    <source>
        <strain evidence="2">EBRO</strain>
    </source>
</reference>
<accession>A0A182IQ99</accession>
<feature type="compositionally biased region" description="Polar residues" evidence="1">
    <location>
        <begin position="56"/>
        <end position="70"/>
    </location>
</feature>
<protein>
    <submittedName>
        <fullName evidence="2">Uncharacterized protein</fullName>
    </submittedName>
</protein>
<evidence type="ECO:0000313" key="2">
    <source>
        <dbReference type="EnsemblMetazoa" id="AATE003422-PA.1"/>
    </source>
</evidence>